<dbReference type="Proteomes" id="UP001596500">
    <property type="component" value="Unassembled WGS sequence"/>
</dbReference>
<protein>
    <submittedName>
        <fullName evidence="1">Uncharacterized protein</fullName>
    </submittedName>
</protein>
<reference evidence="2" key="1">
    <citation type="journal article" date="2019" name="Int. J. Syst. Evol. Microbiol.">
        <title>The Global Catalogue of Microorganisms (GCM) 10K type strain sequencing project: providing services to taxonomists for standard genome sequencing and annotation.</title>
        <authorList>
            <consortium name="The Broad Institute Genomics Platform"/>
            <consortium name="The Broad Institute Genome Sequencing Center for Infectious Disease"/>
            <person name="Wu L."/>
            <person name="Ma J."/>
        </authorList>
    </citation>
    <scope>NUCLEOTIDE SEQUENCE [LARGE SCALE GENOMIC DNA]</scope>
    <source>
        <strain evidence="2">CGMCC 1.12942</strain>
    </source>
</reference>
<name>A0ABW2RPE4_9BACL</name>
<dbReference type="RefSeq" id="WP_379883163.1">
    <property type="nucleotide sequence ID" value="NZ_JBHTNJ010000052.1"/>
</dbReference>
<sequence>MNIVCYDPEPTWIKVKANYIQVPFGHGLAESIPETDVIVTTVWDQMIDCYLIQKAPVIHFEHGDIYIFEFENYNNDTQELWKQRWSVPIPILAVSSGLAAQIEKTLNENTSDKNICFMNICSDYTATAYRCKLLTKLYGHSSK</sequence>
<organism evidence="1 2">
    <name type="scientific">Laceyella putida</name>
    <dbReference type="NCBI Taxonomy" id="110101"/>
    <lineage>
        <taxon>Bacteria</taxon>
        <taxon>Bacillati</taxon>
        <taxon>Bacillota</taxon>
        <taxon>Bacilli</taxon>
        <taxon>Bacillales</taxon>
        <taxon>Thermoactinomycetaceae</taxon>
        <taxon>Laceyella</taxon>
    </lineage>
</organism>
<keyword evidence="2" id="KW-1185">Reference proteome</keyword>
<accession>A0ABW2RPE4</accession>
<comment type="caution">
    <text evidence="1">The sequence shown here is derived from an EMBL/GenBank/DDBJ whole genome shotgun (WGS) entry which is preliminary data.</text>
</comment>
<dbReference type="EMBL" id="JBHTBW010000063">
    <property type="protein sequence ID" value="MFC7442927.1"/>
    <property type="molecule type" value="Genomic_DNA"/>
</dbReference>
<gene>
    <name evidence="1" type="ORF">ACFQNG_17805</name>
</gene>
<evidence type="ECO:0000313" key="2">
    <source>
        <dbReference type="Proteomes" id="UP001596500"/>
    </source>
</evidence>
<proteinExistence type="predicted"/>
<evidence type="ECO:0000313" key="1">
    <source>
        <dbReference type="EMBL" id="MFC7442927.1"/>
    </source>
</evidence>